<accession>A0A022KSL6</accession>
<comment type="caution">
    <text evidence="1">The sequence shown here is derived from an EMBL/GenBank/DDBJ whole genome shotgun (WGS) entry which is preliminary data.</text>
</comment>
<dbReference type="RefSeq" id="WP_017824860.1">
    <property type="nucleotide sequence ID" value="NZ_KB403092.1"/>
</dbReference>
<evidence type="ECO:0000313" key="2">
    <source>
        <dbReference type="Proteomes" id="UP000019754"/>
    </source>
</evidence>
<proteinExistence type="predicted"/>
<evidence type="ECO:0008006" key="3">
    <source>
        <dbReference type="Google" id="ProtNLM"/>
    </source>
</evidence>
<dbReference type="EMBL" id="AORC01000013">
    <property type="protein sequence ID" value="EYT48749.1"/>
    <property type="molecule type" value="Genomic_DNA"/>
</dbReference>
<dbReference type="STRING" id="1249481.D641_0111135"/>
<dbReference type="OrthoDB" id="4794282at2"/>
<gene>
    <name evidence="1" type="ORF">D641_0111135</name>
</gene>
<dbReference type="AlphaFoldDB" id="A0A022KSL6"/>
<reference evidence="1 2" key="1">
    <citation type="journal article" date="2013" name="Genome Announc.">
        <title>Draft genome sequence of an Actinobacterium, Brachybacterium muris strain UCD-AY4.</title>
        <authorList>
            <person name="Lo J.R."/>
            <person name="Lang J.M."/>
            <person name="Darling A.E."/>
            <person name="Eisen J.A."/>
            <person name="Coil D.A."/>
        </authorList>
    </citation>
    <scope>NUCLEOTIDE SEQUENCE [LARGE SCALE GENOMIC DNA]</scope>
    <source>
        <strain evidence="1 2">UCD-AY4</strain>
    </source>
</reference>
<organism evidence="1 2">
    <name type="scientific">Brachybacterium muris UCD-AY4</name>
    <dbReference type="NCBI Taxonomy" id="1249481"/>
    <lineage>
        <taxon>Bacteria</taxon>
        <taxon>Bacillati</taxon>
        <taxon>Actinomycetota</taxon>
        <taxon>Actinomycetes</taxon>
        <taxon>Micrococcales</taxon>
        <taxon>Dermabacteraceae</taxon>
        <taxon>Brachybacterium</taxon>
    </lineage>
</organism>
<dbReference type="HOGENOM" id="CLU_2367305_0_0_11"/>
<keyword evidence="2" id="KW-1185">Reference proteome</keyword>
<dbReference type="Proteomes" id="UP000019754">
    <property type="component" value="Unassembled WGS sequence"/>
</dbReference>
<sequence length="92" mass="9538">MTVYRTVPAAAEDDATGRWVGAFPAGPIVHLQGAAPLILDVLEDAPGALSVSGTCAVLRELLEDVPEDLDAVVADFLEELAGLGLLSRQEAP</sequence>
<name>A0A022KSL6_9MICO</name>
<evidence type="ECO:0000313" key="1">
    <source>
        <dbReference type="EMBL" id="EYT48749.1"/>
    </source>
</evidence>
<protein>
    <recommendedName>
        <fullName evidence="3">Pyrroloquinoline quinone biosynthesis protein PqqD</fullName>
    </recommendedName>
</protein>